<gene>
    <name evidence="2" type="ORF">ATK06_0377</name>
</gene>
<dbReference type="EMBL" id="PDJF01000001">
    <property type="protein sequence ID" value="PFG27322.1"/>
    <property type="molecule type" value="Genomic_DNA"/>
</dbReference>
<evidence type="ECO:0000313" key="3">
    <source>
        <dbReference type="Proteomes" id="UP000221653"/>
    </source>
</evidence>
<feature type="transmembrane region" description="Helical" evidence="1">
    <location>
        <begin position="12"/>
        <end position="34"/>
    </location>
</feature>
<keyword evidence="1" id="KW-1133">Transmembrane helix</keyword>
<sequence length="112" mass="12015">MDRRQTPVAYWTAVVAAVLALLAGMIILTADVPYGTAAEIVRNQRFMAWVNIVGGIGLALAIHAKWWIYSVLAGVLILVNVMALAIQAVGYIMVINIIVTAVSILLVVRGRG</sequence>
<feature type="transmembrane region" description="Helical" evidence="1">
    <location>
        <begin position="46"/>
        <end position="69"/>
    </location>
</feature>
<organism evidence="2 3">
    <name type="scientific">Corynebacterium renale</name>
    <dbReference type="NCBI Taxonomy" id="1724"/>
    <lineage>
        <taxon>Bacteria</taxon>
        <taxon>Bacillati</taxon>
        <taxon>Actinomycetota</taxon>
        <taxon>Actinomycetes</taxon>
        <taxon>Mycobacteriales</taxon>
        <taxon>Corynebacteriaceae</taxon>
        <taxon>Corynebacterium</taxon>
    </lineage>
</organism>
<evidence type="ECO:0000313" key="2">
    <source>
        <dbReference type="EMBL" id="PFG27322.1"/>
    </source>
</evidence>
<dbReference type="STRING" id="1724.GCA_001044175_00857"/>
<keyword evidence="1" id="KW-0472">Membrane</keyword>
<dbReference type="AlphaFoldDB" id="A0A2A9DMY5"/>
<feature type="transmembrane region" description="Helical" evidence="1">
    <location>
        <begin position="75"/>
        <end position="108"/>
    </location>
</feature>
<protein>
    <submittedName>
        <fullName evidence="2">Uncharacterized protein</fullName>
    </submittedName>
</protein>
<evidence type="ECO:0000256" key="1">
    <source>
        <dbReference type="SAM" id="Phobius"/>
    </source>
</evidence>
<keyword evidence="3" id="KW-1185">Reference proteome</keyword>
<dbReference type="Proteomes" id="UP000221653">
    <property type="component" value="Unassembled WGS sequence"/>
</dbReference>
<name>A0A2A9DMY5_9CORY</name>
<comment type="caution">
    <text evidence="2">The sequence shown here is derived from an EMBL/GenBank/DDBJ whole genome shotgun (WGS) entry which is preliminary data.</text>
</comment>
<accession>A0A2A9DMY5</accession>
<keyword evidence="1" id="KW-0812">Transmembrane</keyword>
<proteinExistence type="predicted"/>
<reference evidence="2 3" key="1">
    <citation type="submission" date="2017-10" db="EMBL/GenBank/DDBJ databases">
        <title>Sequencing the genomes of 1000 actinobacteria strains.</title>
        <authorList>
            <person name="Klenk H.-P."/>
        </authorList>
    </citation>
    <scope>NUCLEOTIDE SEQUENCE [LARGE SCALE GENOMIC DNA]</scope>
    <source>
        <strain evidence="2 3">DSM 20688</strain>
    </source>
</reference>
<dbReference type="RefSeq" id="WP_048379004.1">
    <property type="nucleotide sequence ID" value="NZ_LDYE01000002.1"/>
</dbReference>